<feature type="non-terminal residue" evidence="1">
    <location>
        <position position="116"/>
    </location>
</feature>
<protein>
    <submittedName>
        <fullName evidence="1">Uncharacterized protein</fullName>
    </submittedName>
</protein>
<reference evidence="1 2" key="1">
    <citation type="submission" date="2019-12" db="EMBL/GenBank/DDBJ databases">
        <title>Whole genome sequencing of endophytic Actinobacterium Micromonospora sp. MPMI6T.</title>
        <authorList>
            <person name="Evv R."/>
            <person name="Podile A.R."/>
        </authorList>
    </citation>
    <scope>NUCLEOTIDE SEQUENCE [LARGE SCALE GENOMIC DNA]</scope>
    <source>
        <strain evidence="1 2">MPMI6</strain>
    </source>
</reference>
<dbReference type="EMBL" id="WVUH01000742">
    <property type="protein sequence ID" value="MBO4210992.1"/>
    <property type="molecule type" value="Genomic_DNA"/>
</dbReference>
<organism evidence="1 2">
    <name type="scientific">Micromonospora echinofusca</name>
    <dbReference type="NCBI Taxonomy" id="47858"/>
    <lineage>
        <taxon>Bacteria</taxon>
        <taxon>Bacillati</taxon>
        <taxon>Actinomycetota</taxon>
        <taxon>Actinomycetes</taxon>
        <taxon>Micromonosporales</taxon>
        <taxon>Micromonosporaceae</taxon>
        <taxon>Micromonospora</taxon>
    </lineage>
</organism>
<sequence length="116" mass="12338">MNNVQVPAGRYLPGPNDSPLWEANATALPVYQTTSGVAWFALAAHGDPAGIRVGDQTFTATELAAWLRELPDWSSRPIILITCDAATPTPGGVSLAEQLRDELRVQVVAAPATVWS</sequence>
<dbReference type="RefSeq" id="WP_208817992.1">
    <property type="nucleotide sequence ID" value="NZ_WVUH01000742.1"/>
</dbReference>
<evidence type="ECO:0000313" key="2">
    <source>
        <dbReference type="Proteomes" id="UP000823521"/>
    </source>
</evidence>
<gene>
    <name evidence="1" type="ORF">GSF22_34130</name>
</gene>
<evidence type="ECO:0000313" key="1">
    <source>
        <dbReference type="EMBL" id="MBO4210992.1"/>
    </source>
</evidence>
<accession>A0ABS3W2K1</accession>
<comment type="caution">
    <text evidence="1">The sequence shown here is derived from an EMBL/GenBank/DDBJ whole genome shotgun (WGS) entry which is preliminary data.</text>
</comment>
<keyword evidence="2" id="KW-1185">Reference proteome</keyword>
<dbReference type="Proteomes" id="UP000823521">
    <property type="component" value="Unassembled WGS sequence"/>
</dbReference>
<name>A0ABS3W2K1_MICEH</name>
<proteinExistence type="predicted"/>